<evidence type="ECO:0000256" key="8">
    <source>
        <dbReference type="ARBA" id="ARBA00048679"/>
    </source>
</evidence>
<dbReference type="GO" id="GO:0000245">
    <property type="term" value="P:spliceosomal complex assembly"/>
    <property type="evidence" value="ECO:0007669"/>
    <property type="project" value="TreeGrafter"/>
</dbReference>
<dbReference type="VEuPathDB" id="PiroplasmaDB:BBBOND_0306350"/>
<accession>A0A061D7R6</accession>
<keyword evidence="3" id="KW-0808">Transferase</keyword>
<keyword evidence="4 9" id="KW-0547">Nucleotide-binding</keyword>
<keyword evidence="5 12" id="KW-0418">Kinase</keyword>
<feature type="domain" description="Protein kinase" evidence="11">
    <location>
        <begin position="190"/>
        <end position="642"/>
    </location>
</feature>
<evidence type="ECO:0000313" key="12">
    <source>
        <dbReference type="EMBL" id="CDR96731.1"/>
    </source>
</evidence>
<dbReference type="GO" id="GO:0005524">
    <property type="term" value="F:ATP binding"/>
    <property type="evidence" value="ECO:0007669"/>
    <property type="project" value="UniProtKB-UniRule"/>
</dbReference>
<dbReference type="GO" id="GO:0004674">
    <property type="term" value="F:protein serine/threonine kinase activity"/>
    <property type="evidence" value="ECO:0007669"/>
    <property type="project" value="UniProtKB-KW"/>
</dbReference>
<evidence type="ECO:0000256" key="4">
    <source>
        <dbReference type="ARBA" id="ARBA00022741"/>
    </source>
</evidence>
<dbReference type="PROSITE" id="PS50011">
    <property type="entry name" value="PROTEIN_KINASE_DOM"/>
    <property type="match status" value="1"/>
</dbReference>
<feature type="binding site" evidence="9">
    <location>
        <position position="221"/>
    </location>
    <ligand>
        <name>ATP</name>
        <dbReference type="ChEBI" id="CHEBI:30616"/>
    </ligand>
</feature>
<reference evidence="13" key="1">
    <citation type="journal article" date="2014" name="Nucleic Acids Res.">
        <title>The evolutionary dynamics of variant antigen genes in Babesia reveal a history of genomic innovation underlying host-parasite interaction.</title>
        <authorList>
            <person name="Jackson A.P."/>
            <person name="Otto T.D."/>
            <person name="Darby A."/>
            <person name="Ramaprasad A."/>
            <person name="Xia D."/>
            <person name="Echaide I.E."/>
            <person name="Farber M."/>
            <person name="Gahlot S."/>
            <person name="Gamble J."/>
            <person name="Gupta D."/>
            <person name="Gupta Y."/>
            <person name="Jackson L."/>
            <person name="Malandrin L."/>
            <person name="Malas T.B."/>
            <person name="Moussa E."/>
            <person name="Nair M."/>
            <person name="Reid A.J."/>
            <person name="Sanders M."/>
            <person name="Sharma J."/>
            <person name="Tracey A."/>
            <person name="Quail M.A."/>
            <person name="Weir W."/>
            <person name="Wastling J.M."/>
            <person name="Hall N."/>
            <person name="Willadsen P."/>
            <person name="Lingelbach K."/>
            <person name="Shiels B."/>
            <person name="Tait A."/>
            <person name="Berriman M."/>
            <person name="Allred D.R."/>
            <person name="Pain A."/>
        </authorList>
    </citation>
    <scope>NUCLEOTIDE SEQUENCE [LARGE SCALE GENOMIC DNA]</scope>
    <source>
        <strain evidence="13">Bond</strain>
    </source>
</reference>
<name>A0A061D7R6_BABBI</name>
<evidence type="ECO:0000256" key="3">
    <source>
        <dbReference type="ARBA" id="ARBA00022679"/>
    </source>
</evidence>
<dbReference type="SMART" id="SM00220">
    <property type="entry name" value="S_TKc"/>
    <property type="match status" value="1"/>
</dbReference>
<dbReference type="PROSITE" id="PS00108">
    <property type="entry name" value="PROTEIN_KINASE_ST"/>
    <property type="match status" value="1"/>
</dbReference>
<evidence type="ECO:0000256" key="7">
    <source>
        <dbReference type="ARBA" id="ARBA00047899"/>
    </source>
</evidence>
<dbReference type="PROSITE" id="PS00107">
    <property type="entry name" value="PROTEIN_KINASE_ATP"/>
    <property type="match status" value="1"/>
</dbReference>
<evidence type="ECO:0000256" key="2">
    <source>
        <dbReference type="ARBA" id="ARBA00022527"/>
    </source>
</evidence>
<feature type="region of interest" description="Disordered" evidence="10">
    <location>
        <begin position="1"/>
        <end position="22"/>
    </location>
</feature>
<proteinExistence type="predicted"/>
<evidence type="ECO:0000313" key="13">
    <source>
        <dbReference type="Proteomes" id="UP000033188"/>
    </source>
</evidence>
<dbReference type="EC" id="2.7.11.1" evidence="1"/>
<comment type="catalytic activity">
    <reaction evidence="8">
        <text>L-seryl-[protein] + ATP = O-phospho-L-seryl-[protein] + ADP + H(+)</text>
        <dbReference type="Rhea" id="RHEA:17989"/>
        <dbReference type="Rhea" id="RHEA-COMP:9863"/>
        <dbReference type="Rhea" id="RHEA-COMP:11604"/>
        <dbReference type="ChEBI" id="CHEBI:15378"/>
        <dbReference type="ChEBI" id="CHEBI:29999"/>
        <dbReference type="ChEBI" id="CHEBI:30616"/>
        <dbReference type="ChEBI" id="CHEBI:83421"/>
        <dbReference type="ChEBI" id="CHEBI:456216"/>
        <dbReference type="EC" id="2.7.11.1"/>
    </reaction>
</comment>
<evidence type="ECO:0000259" key="11">
    <source>
        <dbReference type="PROSITE" id="PS50011"/>
    </source>
</evidence>
<dbReference type="KEGG" id="bbig:BBBOND_0306350"/>
<protein>
    <recommendedName>
        <fullName evidence="1">non-specific serine/threonine protein kinase</fullName>
        <ecNumber evidence="1">2.7.11.1</ecNumber>
    </recommendedName>
</protein>
<keyword evidence="13" id="KW-1185">Reference proteome</keyword>
<dbReference type="InterPro" id="IPR000719">
    <property type="entry name" value="Prot_kinase_dom"/>
</dbReference>
<sequence length="654" mass="74318">MANTKDAARHNATLVEQKGRQQQVIDDLSSSFKRINLEHLSRGSNYDVKGYSSYSHRHAPGSARNEYHKLSHMDRYGKNYVIRDKYTHGYGGMAPPPKFLSANIDSERLKALDFDSSSKTDSINSLCSDINTLSSQRGGIDSGIDDFTDSSEGGNTDAFDCTLSESEDGDAYVVGGYHPVKIGEVYDGRYRIEGKLGWGYFSTVWLATDMRSKPMTFVAIKFQRSAQNHTEAVRDEMSLLKKVRDQVISRSWIRTKRSYRQALGNMYNPTRGVVSFLNSFKVKGPNGTHMCVVLEPMGPNLLSLIKLYKFKGVPMHLIRKITAHVLLGLDYLHRVCGIIHTDLKPENILVTSKLMGRTPVENPDLDDPLRNPDIRPQKLDIPYVKHLIRPSCSDPSCTTSYDTPHALQEAVFRKPYDHIPFKITQPLRNSQAKAAEMAMYHPWVAEYVGYKPTVAGLRKRPVVVKTQQGPMQLKPVDVSFYDNPSAIYKICDLGNACWISHHFTNEIQTRQYRSPEAILQVGYDQSADIWSLACIVFETVTGDYLFDPHGSTSHDRDINHLQLIVELLGPIPRWMLKSSTRFRQYEREINDVKPWPLESVLMIKYKMSPLEAHELSQFLLCMLKTNPKDRLPADTLLHNRWLNGMPSRTSTARL</sequence>
<dbReference type="InterPro" id="IPR008271">
    <property type="entry name" value="Ser/Thr_kinase_AS"/>
</dbReference>
<dbReference type="Gene3D" id="1.10.510.10">
    <property type="entry name" value="Transferase(Phosphotransferase) domain 1"/>
    <property type="match status" value="1"/>
</dbReference>
<dbReference type="RefSeq" id="XP_012768917.1">
    <property type="nucleotide sequence ID" value="XM_012913463.1"/>
</dbReference>
<dbReference type="OMA" id="NHKGPNG"/>
<gene>
    <name evidence="12" type="ORF">BBBOND_0306350</name>
</gene>
<dbReference type="AlphaFoldDB" id="A0A061D7R6"/>
<dbReference type="PANTHER" id="PTHR47634">
    <property type="entry name" value="PROTEIN KINASE DOMAIN-CONTAINING PROTEIN-RELATED"/>
    <property type="match status" value="1"/>
</dbReference>
<dbReference type="SUPFAM" id="SSF56112">
    <property type="entry name" value="Protein kinase-like (PK-like)"/>
    <property type="match status" value="1"/>
</dbReference>
<dbReference type="InterPro" id="IPR017441">
    <property type="entry name" value="Protein_kinase_ATP_BS"/>
</dbReference>
<organism evidence="12 13">
    <name type="scientific">Babesia bigemina</name>
    <dbReference type="NCBI Taxonomy" id="5866"/>
    <lineage>
        <taxon>Eukaryota</taxon>
        <taxon>Sar</taxon>
        <taxon>Alveolata</taxon>
        <taxon>Apicomplexa</taxon>
        <taxon>Aconoidasida</taxon>
        <taxon>Piroplasmida</taxon>
        <taxon>Babesiidae</taxon>
        <taxon>Babesia</taxon>
    </lineage>
</organism>
<dbReference type="Gene3D" id="3.30.200.20">
    <property type="entry name" value="Phosphorylase Kinase, domain 1"/>
    <property type="match status" value="1"/>
</dbReference>
<dbReference type="FunFam" id="1.10.510.10:FF:000275">
    <property type="entry name" value="SRSF protein kinase 2 isoform X3"/>
    <property type="match status" value="1"/>
</dbReference>
<evidence type="ECO:0000256" key="5">
    <source>
        <dbReference type="ARBA" id="ARBA00022777"/>
    </source>
</evidence>
<comment type="catalytic activity">
    <reaction evidence="7">
        <text>L-threonyl-[protein] + ATP = O-phospho-L-threonyl-[protein] + ADP + H(+)</text>
        <dbReference type="Rhea" id="RHEA:46608"/>
        <dbReference type="Rhea" id="RHEA-COMP:11060"/>
        <dbReference type="Rhea" id="RHEA-COMP:11605"/>
        <dbReference type="ChEBI" id="CHEBI:15378"/>
        <dbReference type="ChEBI" id="CHEBI:30013"/>
        <dbReference type="ChEBI" id="CHEBI:30616"/>
        <dbReference type="ChEBI" id="CHEBI:61977"/>
        <dbReference type="ChEBI" id="CHEBI:456216"/>
        <dbReference type="EC" id="2.7.11.1"/>
    </reaction>
</comment>
<dbReference type="EMBL" id="LK391709">
    <property type="protein sequence ID" value="CDR96731.1"/>
    <property type="molecule type" value="Genomic_DNA"/>
</dbReference>
<keyword evidence="6 9" id="KW-0067">ATP-binding</keyword>
<dbReference type="STRING" id="5866.A0A061D7R6"/>
<evidence type="ECO:0000256" key="10">
    <source>
        <dbReference type="SAM" id="MobiDB-lite"/>
    </source>
</evidence>
<evidence type="ECO:0000256" key="6">
    <source>
        <dbReference type="ARBA" id="ARBA00022840"/>
    </source>
</evidence>
<dbReference type="InterPro" id="IPR011009">
    <property type="entry name" value="Kinase-like_dom_sf"/>
</dbReference>
<evidence type="ECO:0000256" key="1">
    <source>
        <dbReference type="ARBA" id="ARBA00012513"/>
    </source>
</evidence>
<dbReference type="GeneID" id="24565272"/>
<dbReference type="PANTHER" id="PTHR47634:SF9">
    <property type="entry name" value="PROTEIN KINASE DOMAIN-CONTAINING PROTEIN-RELATED"/>
    <property type="match status" value="1"/>
</dbReference>
<dbReference type="Pfam" id="PF00069">
    <property type="entry name" value="Pkinase"/>
    <property type="match status" value="2"/>
</dbReference>
<dbReference type="GO" id="GO:0050684">
    <property type="term" value="P:regulation of mRNA processing"/>
    <property type="evidence" value="ECO:0007669"/>
    <property type="project" value="TreeGrafter"/>
</dbReference>
<evidence type="ECO:0000256" key="9">
    <source>
        <dbReference type="PROSITE-ProRule" id="PRU10141"/>
    </source>
</evidence>
<dbReference type="OrthoDB" id="2649at2759"/>
<dbReference type="InterPro" id="IPR051334">
    <property type="entry name" value="SRPK"/>
</dbReference>
<dbReference type="Proteomes" id="UP000033188">
    <property type="component" value="Chromosome 3"/>
</dbReference>
<keyword evidence="2" id="KW-0723">Serine/threonine-protein kinase</keyword>